<dbReference type="InterPro" id="IPR036390">
    <property type="entry name" value="WH_DNA-bd_sf"/>
</dbReference>
<name>A0A0C5VQ23_9GAMM</name>
<dbReference type="PANTHER" id="PTHR33204">
    <property type="entry name" value="TRANSCRIPTIONAL REGULATOR, MARR FAMILY"/>
    <property type="match status" value="1"/>
</dbReference>
<dbReference type="RefSeq" id="WP_044615462.1">
    <property type="nucleotide sequence ID" value="NZ_CP007142.1"/>
</dbReference>
<evidence type="ECO:0000256" key="1">
    <source>
        <dbReference type="ARBA" id="ARBA00023015"/>
    </source>
</evidence>
<feature type="domain" description="HTH hxlR-type" evidence="4">
    <location>
        <begin position="11"/>
        <end position="106"/>
    </location>
</feature>
<dbReference type="OrthoDB" id="9807069at2"/>
<evidence type="ECO:0000256" key="2">
    <source>
        <dbReference type="ARBA" id="ARBA00023125"/>
    </source>
</evidence>
<gene>
    <name evidence="5" type="ORF">YC6258_00334</name>
</gene>
<keyword evidence="3" id="KW-0804">Transcription</keyword>
<reference evidence="5 6" key="1">
    <citation type="submission" date="2014-01" db="EMBL/GenBank/DDBJ databases">
        <title>Full genme sequencing of cellulolytic bacterium Gynuella sunshinyii YC6258T gen. nov., sp. nov.</title>
        <authorList>
            <person name="Khan H."/>
            <person name="Chung E.J."/>
            <person name="Chung Y.R."/>
        </authorList>
    </citation>
    <scope>NUCLEOTIDE SEQUENCE [LARGE SCALE GENOMIC DNA]</scope>
    <source>
        <strain evidence="5 6">YC6258</strain>
    </source>
</reference>
<protein>
    <submittedName>
        <fullName evidence="5">Putative transcriptional regulator</fullName>
    </submittedName>
</protein>
<organism evidence="5 6">
    <name type="scientific">Gynuella sunshinyii YC6258</name>
    <dbReference type="NCBI Taxonomy" id="1445510"/>
    <lineage>
        <taxon>Bacteria</taxon>
        <taxon>Pseudomonadati</taxon>
        <taxon>Pseudomonadota</taxon>
        <taxon>Gammaproteobacteria</taxon>
        <taxon>Oceanospirillales</taxon>
        <taxon>Saccharospirillaceae</taxon>
        <taxon>Gynuella</taxon>
    </lineage>
</organism>
<evidence type="ECO:0000256" key="3">
    <source>
        <dbReference type="ARBA" id="ARBA00023163"/>
    </source>
</evidence>
<dbReference type="KEGG" id="gsn:YC6258_00334"/>
<accession>A0A0C5VQ23</accession>
<dbReference type="GO" id="GO:0003677">
    <property type="term" value="F:DNA binding"/>
    <property type="evidence" value="ECO:0007669"/>
    <property type="project" value="UniProtKB-KW"/>
</dbReference>
<proteinExistence type="predicted"/>
<keyword evidence="6" id="KW-1185">Reference proteome</keyword>
<sequence>MTRTRFDHFPCSIAQTLNVIEDQWAWLIIRDIRMGNRRFTGLQQTLGISKKVLTARLNVLHQHGLIELIETGNPRGGYRLTQKGQELMGVMQMMISWGDKWLYGGSGPITFTHTCGKTSHAKVVCDQCGEEILPGSMQVHPSDQMPEAEQKNWFRYFEVAET</sequence>
<dbReference type="Proteomes" id="UP000032266">
    <property type="component" value="Chromosome"/>
</dbReference>
<evidence type="ECO:0000259" key="4">
    <source>
        <dbReference type="PROSITE" id="PS51118"/>
    </source>
</evidence>
<dbReference type="InterPro" id="IPR036388">
    <property type="entry name" value="WH-like_DNA-bd_sf"/>
</dbReference>
<dbReference type="SUPFAM" id="SSF46785">
    <property type="entry name" value="Winged helix' DNA-binding domain"/>
    <property type="match status" value="1"/>
</dbReference>
<keyword evidence="1" id="KW-0805">Transcription regulation</keyword>
<dbReference type="STRING" id="1445510.YC6258_00334"/>
<dbReference type="PROSITE" id="PS51118">
    <property type="entry name" value="HTH_HXLR"/>
    <property type="match status" value="1"/>
</dbReference>
<dbReference type="HOGENOM" id="CLU_111585_0_0_6"/>
<keyword evidence="2" id="KW-0238">DNA-binding</keyword>
<dbReference type="InterPro" id="IPR002577">
    <property type="entry name" value="HTH_HxlR"/>
</dbReference>
<dbReference type="Pfam" id="PF01638">
    <property type="entry name" value="HxlR"/>
    <property type="match status" value="1"/>
</dbReference>
<dbReference type="Gene3D" id="1.10.10.10">
    <property type="entry name" value="Winged helix-like DNA-binding domain superfamily/Winged helix DNA-binding domain"/>
    <property type="match status" value="1"/>
</dbReference>
<dbReference type="PANTHER" id="PTHR33204:SF18">
    <property type="entry name" value="TRANSCRIPTIONAL REGULATORY PROTEIN"/>
    <property type="match status" value="1"/>
</dbReference>
<dbReference type="EMBL" id="CP007142">
    <property type="protein sequence ID" value="AJQ92384.1"/>
    <property type="molecule type" value="Genomic_DNA"/>
</dbReference>
<evidence type="ECO:0000313" key="5">
    <source>
        <dbReference type="EMBL" id="AJQ92384.1"/>
    </source>
</evidence>
<evidence type="ECO:0000313" key="6">
    <source>
        <dbReference type="Proteomes" id="UP000032266"/>
    </source>
</evidence>
<dbReference type="AlphaFoldDB" id="A0A0C5VQ23"/>